<evidence type="ECO:0000313" key="9">
    <source>
        <dbReference type="Proteomes" id="UP000548978"/>
    </source>
</evidence>
<dbReference type="Proteomes" id="UP000548978">
    <property type="component" value="Unassembled WGS sequence"/>
</dbReference>
<evidence type="ECO:0000256" key="6">
    <source>
        <dbReference type="SAM" id="Phobius"/>
    </source>
</evidence>
<comment type="similarity">
    <text evidence="2">Belongs to the EamA transporter family.</text>
</comment>
<comment type="subcellular location">
    <subcellularLocation>
        <location evidence="1">Membrane</location>
        <topology evidence="1">Multi-pass membrane protein</topology>
    </subcellularLocation>
</comment>
<evidence type="ECO:0000256" key="4">
    <source>
        <dbReference type="ARBA" id="ARBA00022989"/>
    </source>
</evidence>
<dbReference type="InterPro" id="IPR050638">
    <property type="entry name" value="AA-Vitamin_Transporters"/>
</dbReference>
<keyword evidence="9" id="KW-1185">Reference proteome</keyword>
<dbReference type="AlphaFoldDB" id="A0A7W9A181"/>
<reference evidence="8 9" key="1">
    <citation type="submission" date="2020-08" db="EMBL/GenBank/DDBJ databases">
        <title>Genomic Encyclopedia of Type Strains, Phase IV (KMG-IV): sequencing the most valuable type-strain genomes for metagenomic binning, comparative biology and taxonomic classification.</title>
        <authorList>
            <person name="Goeker M."/>
        </authorList>
    </citation>
    <scope>NUCLEOTIDE SEQUENCE [LARGE SCALE GENOMIC DNA]</scope>
    <source>
        <strain evidence="8 9">DSM 24448</strain>
    </source>
</reference>
<comment type="caution">
    <text evidence="8">The sequence shown here is derived from an EMBL/GenBank/DDBJ whole genome shotgun (WGS) entry which is preliminary data.</text>
</comment>
<feature type="transmembrane region" description="Helical" evidence="6">
    <location>
        <begin position="193"/>
        <end position="210"/>
    </location>
</feature>
<feature type="transmembrane region" description="Helical" evidence="6">
    <location>
        <begin position="129"/>
        <end position="147"/>
    </location>
</feature>
<keyword evidence="5 6" id="KW-0472">Membrane</keyword>
<evidence type="ECO:0000256" key="1">
    <source>
        <dbReference type="ARBA" id="ARBA00004141"/>
    </source>
</evidence>
<protein>
    <submittedName>
        <fullName evidence="8">Drug/metabolite transporter (DMT)-like permease</fullName>
    </submittedName>
</protein>
<feature type="transmembrane region" description="Helical" evidence="6">
    <location>
        <begin position="101"/>
        <end position="122"/>
    </location>
</feature>
<feature type="transmembrane region" description="Helical" evidence="6">
    <location>
        <begin position="12"/>
        <end position="32"/>
    </location>
</feature>
<dbReference type="SUPFAM" id="SSF103481">
    <property type="entry name" value="Multidrug resistance efflux transporter EmrE"/>
    <property type="match status" value="2"/>
</dbReference>
<keyword evidence="3 6" id="KW-0812">Transmembrane</keyword>
<dbReference type="InterPro" id="IPR037185">
    <property type="entry name" value="EmrE-like"/>
</dbReference>
<evidence type="ECO:0000256" key="3">
    <source>
        <dbReference type="ARBA" id="ARBA00022692"/>
    </source>
</evidence>
<feature type="transmembrane region" description="Helical" evidence="6">
    <location>
        <begin position="159"/>
        <end position="181"/>
    </location>
</feature>
<keyword evidence="4 6" id="KW-1133">Transmembrane helix</keyword>
<feature type="transmembrane region" description="Helical" evidence="6">
    <location>
        <begin position="251"/>
        <end position="272"/>
    </location>
</feature>
<dbReference type="Pfam" id="PF00892">
    <property type="entry name" value="EamA"/>
    <property type="match status" value="2"/>
</dbReference>
<evidence type="ECO:0000256" key="2">
    <source>
        <dbReference type="ARBA" id="ARBA00007362"/>
    </source>
</evidence>
<feature type="transmembrane region" description="Helical" evidence="6">
    <location>
        <begin position="44"/>
        <end position="63"/>
    </location>
</feature>
<feature type="transmembrane region" description="Helical" evidence="6">
    <location>
        <begin position="75"/>
        <end position="95"/>
    </location>
</feature>
<feature type="domain" description="EamA" evidence="7">
    <location>
        <begin position="161"/>
        <end position="297"/>
    </location>
</feature>
<gene>
    <name evidence="8" type="ORF">FHS65_000224</name>
</gene>
<dbReference type="PANTHER" id="PTHR32322">
    <property type="entry name" value="INNER MEMBRANE TRANSPORTER"/>
    <property type="match status" value="1"/>
</dbReference>
<organism evidence="8 9">
    <name type="scientific">Brevundimonas halotolerans</name>
    <dbReference type="NCBI Taxonomy" id="69670"/>
    <lineage>
        <taxon>Bacteria</taxon>
        <taxon>Pseudomonadati</taxon>
        <taxon>Pseudomonadota</taxon>
        <taxon>Alphaproteobacteria</taxon>
        <taxon>Caulobacterales</taxon>
        <taxon>Caulobacteraceae</taxon>
        <taxon>Brevundimonas</taxon>
    </lineage>
</organism>
<dbReference type="InterPro" id="IPR000620">
    <property type="entry name" value="EamA_dom"/>
</dbReference>
<feature type="domain" description="EamA" evidence="7">
    <location>
        <begin position="15"/>
        <end position="146"/>
    </location>
</feature>
<evidence type="ECO:0000313" key="8">
    <source>
        <dbReference type="EMBL" id="MBB5659506.1"/>
    </source>
</evidence>
<dbReference type="GO" id="GO:0016020">
    <property type="term" value="C:membrane"/>
    <property type="evidence" value="ECO:0007669"/>
    <property type="project" value="UniProtKB-SubCell"/>
</dbReference>
<name>A0A7W9A181_9CAUL</name>
<evidence type="ECO:0000256" key="5">
    <source>
        <dbReference type="ARBA" id="ARBA00023136"/>
    </source>
</evidence>
<feature type="transmembrane region" description="Helical" evidence="6">
    <location>
        <begin position="222"/>
        <end position="244"/>
    </location>
</feature>
<accession>A0A7W9A181</accession>
<proteinExistence type="inferred from homology"/>
<dbReference type="RefSeq" id="WP_241153127.1">
    <property type="nucleotide sequence ID" value="NZ_JACIJB010000001.1"/>
</dbReference>
<dbReference type="PANTHER" id="PTHR32322:SF2">
    <property type="entry name" value="EAMA DOMAIN-CONTAINING PROTEIN"/>
    <property type="match status" value="1"/>
</dbReference>
<dbReference type="EMBL" id="JACIJB010000001">
    <property type="protein sequence ID" value="MBB5659506.1"/>
    <property type="molecule type" value="Genomic_DNA"/>
</dbReference>
<sequence>MPAPSAVPVATRWLIAGIVVCAIIWGTTWYAITLQLGPVAPTVSIVWRFGLAALALFVFCLATRRPLRLNRVQHLAALGQGAFVFAISYGFVYASEERVPSAVVAVIFAGLAFINLVLFRVIAGQKASLLAWGGAALGLLGVAVLSGSEILGSDMTEAAGLGVGMAALAVLSSAFGNYFAWRGQVAGSAVMPATAWAMAYGTAMLAVFGLTQGVEWRIEPTFSYIGSLLYLSLFGSVVAFVIYFTIARSRGYALASYISALTPPIAMLVSVLFEGASFGLTALIGLALVLAGQVLLIRAPKVS</sequence>
<feature type="transmembrane region" description="Helical" evidence="6">
    <location>
        <begin position="278"/>
        <end position="297"/>
    </location>
</feature>
<evidence type="ECO:0000259" key="7">
    <source>
        <dbReference type="Pfam" id="PF00892"/>
    </source>
</evidence>